<name>A0A1D3CXQ8_9EIME</name>
<comment type="caution">
    <text evidence="2">The sequence shown here is derived from an EMBL/GenBank/DDBJ whole genome shotgun (WGS) entry which is preliminary data.</text>
</comment>
<dbReference type="AlphaFoldDB" id="A0A1D3CXQ8"/>
<sequence>MGCPSLASADAAVPALAFSPPRKGASIATASSTKRTVFATPATRAAAASKGIRVFSKELPLTPSSSIWTAPAAAFRVKIPPPSCNRRARSLPPLRIRLLPCARVWLAGEAASATAAEGAPSLCVASVPDGGAPPSVVAVHGGLAESRFRADSCEGGGRRDGGCAAAQGAAALLPPGSPQQQAQHVARKGKVTKRERAELKRAKRLQREQSRLERRRIAASRGLSGENGGTLPEGEGSPPDLDGTMQKLAHMTRSAAVMSQREGLVLTFGSMLHCTQAGRLRYGRLVSRFSAALCRAHTVHPSHASSQAPLRGAANALSCGTPPEPAAHEVASHRGQNSPSLTAASRCHYPQGPTNGALTSRALKQVYSSESNSERLITSSSLAWMPLLKHASPEYSSKQEARLIASRKKLNPLVRNAAMMPGEQQEQVEH</sequence>
<reference evidence="2 3" key="1">
    <citation type="journal article" date="2016" name="BMC Genomics">
        <title>Comparative genomics reveals Cyclospora cayetanensis possesses coccidia-like metabolism and invasion components but unique surface antigens.</title>
        <authorList>
            <person name="Liu S."/>
            <person name="Wang L."/>
            <person name="Zheng H."/>
            <person name="Xu Z."/>
            <person name="Roellig D.M."/>
            <person name="Li N."/>
            <person name="Frace M.A."/>
            <person name="Tang K."/>
            <person name="Arrowood M.J."/>
            <person name="Moss D.M."/>
            <person name="Zhang L."/>
            <person name="Feng Y."/>
            <person name="Xiao L."/>
        </authorList>
    </citation>
    <scope>NUCLEOTIDE SEQUENCE [LARGE SCALE GENOMIC DNA]</scope>
    <source>
        <strain evidence="2 3">CHN_HEN01</strain>
    </source>
</reference>
<evidence type="ECO:0000313" key="3">
    <source>
        <dbReference type="Proteomes" id="UP000095192"/>
    </source>
</evidence>
<organism evidence="2 3">
    <name type="scientific">Cyclospora cayetanensis</name>
    <dbReference type="NCBI Taxonomy" id="88456"/>
    <lineage>
        <taxon>Eukaryota</taxon>
        <taxon>Sar</taxon>
        <taxon>Alveolata</taxon>
        <taxon>Apicomplexa</taxon>
        <taxon>Conoidasida</taxon>
        <taxon>Coccidia</taxon>
        <taxon>Eucoccidiorida</taxon>
        <taxon>Eimeriorina</taxon>
        <taxon>Eimeriidae</taxon>
        <taxon>Cyclospora</taxon>
    </lineage>
</organism>
<protein>
    <submittedName>
        <fullName evidence="2">Otu-like cysteine protease domain-containing protein</fullName>
    </submittedName>
</protein>
<dbReference type="GO" id="GO:0006508">
    <property type="term" value="P:proteolysis"/>
    <property type="evidence" value="ECO:0007669"/>
    <property type="project" value="UniProtKB-KW"/>
</dbReference>
<feature type="compositionally biased region" description="Basic and acidic residues" evidence="1">
    <location>
        <begin position="192"/>
        <end position="216"/>
    </location>
</feature>
<feature type="region of interest" description="Disordered" evidence="1">
    <location>
        <begin position="173"/>
        <end position="244"/>
    </location>
</feature>
<accession>A0A1D3CXQ8</accession>
<gene>
    <name evidence="2" type="ORF">cyc_09069</name>
</gene>
<dbReference type="VEuPathDB" id="ToxoDB:LOC34624165"/>
<dbReference type="Proteomes" id="UP000095192">
    <property type="component" value="Unassembled WGS sequence"/>
</dbReference>
<dbReference type="InParanoid" id="A0A1D3CXQ8"/>
<feature type="region of interest" description="Disordered" evidence="1">
    <location>
        <begin position="324"/>
        <end position="343"/>
    </location>
</feature>
<dbReference type="GO" id="GO:0008233">
    <property type="term" value="F:peptidase activity"/>
    <property type="evidence" value="ECO:0007669"/>
    <property type="project" value="UniProtKB-KW"/>
</dbReference>
<dbReference type="EMBL" id="JROU02001570">
    <property type="protein sequence ID" value="OEH75974.1"/>
    <property type="molecule type" value="Genomic_DNA"/>
</dbReference>
<feature type="compositionally biased region" description="Low complexity" evidence="1">
    <location>
        <begin position="173"/>
        <end position="183"/>
    </location>
</feature>
<evidence type="ECO:0000256" key="1">
    <source>
        <dbReference type="SAM" id="MobiDB-lite"/>
    </source>
</evidence>
<evidence type="ECO:0000313" key="2">
    <source>
        <dbReference type="EMBL" id="OEH75974.1"/>
    </source>
</evidence>
<keyword evidence="3" id="KW-1185">Reference proteome</keyword>
<dbReference type="VEuPathDB" id="ToxoDB:cyc_09069"/>
<proteinExistence type="predicted"/>
<feature type="compositionally biased region" description="Polar residues" evidence="1">
    <location>
        <begin position="334"/>
        <end position="343"/>
    </location>
</feature>